<name>A0A263BT54_9BACI</name>
<gene>
    <name evidence="1" type="ORF">CIB95_09070</name>
</gene>
<evidence type="ECO:0000313" key="2">
    <source>
        <dbReference type="Proteomes" id="UP000217083"/>
    </source>
</evidence>
<keyword evidence="2" id="KW-1185">Reference proteome</keyword>
<reference evidence="2" key="1">
    <citation type="submission" date="2017-08" db="EMBL/GenBank/DDBJ databases">
        <authorList>
            <person name="Huang Z."/>
        </authorList>
    </citation>
    <scope>NUCLEOTIDE SEQUENCE [LARGE SCALE GENOMIC DNA]</scope>
    <source>
        <strain evidence="2">SA5d-4</strain>
    </source>
</reference>
<organism evidence="1 2">
    <name type="scientific">Lottiidibacillus patelloidae</name>
    <dbReference type="NCBI Taxonomy" id="2670334"/>
    <lineage>
        <taxon>Bacteria</taxon>
        <taxon>Bacillati</taxon>
        <taxon>Bacillota</taxon>
        <taxon>Bacilli</taxon>
        <taxon>Bacillales</taxon>
        <taxon>Bacillaceae</taxon>
        <taxon>Lottiidibacillus</taxon>
    </lineage>
</organism>
<proteinExistence type="predicted"/>
<protein>
    <submittedName>
        <fullName evidence="1">Uncharacterized protein</fullName>
    </submittedName>
</protein>
<accession>A0A263BT54</accession>
<dbReference type="AlphaFoldDB" id="A0A263BT54"/>
<reference evidence="1 2" key="2">
    <citation type="submission" date="2017-09" db="EMBL/GenBank/DDBJ databases">
        <title>Bacillus patelloidae sp. nov., isolated from the intestinal tract of a marine limpet.</title>
        <authorList>
            <person name="Liu R."/>
            <person name="Dong C."/>
            <person name="Shao Z."/>
        </authorList>
    </citation>
    <scope>NUCLEOTIDE SEQUENCE [LARGE SCALE GENOMIC DNA]</scope>
    <source>
        <strain evidence="1 2">SA5d-4</strain>
    </source>
</reference>
<dbReference type="RefSeq" id="WP_094924399.1">
    <property type="nucleotide sequence ID" value="NZ_NPIA01000004.1"/>
</dbReference>
<dbReference type="EMBL" id="NPIA01000004">
    <property type="protein sequence ID" value="OZM56911.1"/>
    <property type="molecule type" value="Genomic_DNA"/>
</dbReference>
<comment type="caution">
    <text evidence="1">The sequence shown here is derived from an EMBL/GenBank/DDBJ whole genome shotgun (WGS) entry which is preliminary data.</text>
</comment>
<sequence>MKRKMEFINISEAVLNEDFIVISKVAMTDDSDFLAYEEGMDLSNVVDVTLTMFREGEVDHVIDVGQEIDIHLAVTLGFGVIKSLATGEMYLYQVNTTSDDPLGDEALRIAMYYQIMYPDSDDRKLDYILESNDGPFYLFLLLCGFDDYPIRRLREIFAAKKGKENNVIQLTTKSDR</sequence>
<dbReference type="Proteomes" id="UP000217083">
    <property type="component" value="Unassembled WGS sequence"/>
</dbReference>
<evidence type="ECO:0000313" key="1">
    <source>
        <dbReference type="EMBL" id="OZM56911.1"/>
    </source>
</evidence>